<dbReference type="CDD" id="cd00075">
    <property type="entry name" value="HATPase"/>
    <property type="match status" value="1"/>
</dbReference>
<dbReference type="InterPro" id="IPR013767">
    <property type="entry name" value="PAS_fold"/>
</dbReference>
<dbReference type="SMART" id="SM00091">
    <property type="entry name" value="PAS"/>
    <property type="match status" value="1"/>
</dbReference>
<dbReference type="Proteomes" id="UP000002457">
    <property type="component" value="Chromosome"/>
</dbReference>
<gene>
    <name evidence="7" type="ordered locus">Mpal_0574</name>
</gene>
<keyword evidence="8" id="KW-1185">Reference proteome</keyword>
<dbReference type="Pfam" id="PF02518">
    <property type="entry name" value="HATPase_c"/>
    <property type="match status" value="1"/>
</dbReference>
<proteinExistence type="predicted"/>
<evidence type="ECO:0000256" key="3">
    <source>
        <dbReference type="ARBA" id="ARBA00022679"/>
    </source>
</evidence>
<comment type="catalytic activity">
    <reaction evidence="1">
        <text>ATP + protein L-histidine = ADP + protein N-phospho-L-histidine.</text>
        <dbReference type="EC" id="2.7.13.3"/>
    </reaction>
</comment>
<dbReference type="GO" id="GO:0000156">
    <property type="term" value="F:phosphorelay response regulator activity"/>
    <property type="evidence" value="ECO:0007669"/>
    <property type="project" value="TreeGrafter"/>
</dbReference>
<organism evidence="7 8">
    <name type="scientific">Methanosphaerula palustris (strain ATCC BAA-1556 / DSM 19958 / E1-9c)</name>
    <dbReference type="NCBI Taxonomy" id="521011"/>
    <lineage>
        <taxon>Archaea</taxon>
        <taxon>Methanobacteriati</taxon>
        <taxon>Methanobacteriota</taxon>
        <taxon>Stenosarchaea group</taxon>
        <taxon>Methanomicrobia</taxon>
        <taxon>Methanomicrobiales</taxon>
        <taxon>Methanoregulaceae</taxon>
        <taxon>Methanosphaerula</taxon>
    </lineage>
</organism>
<dbReference type="PANTHER" id="PTHR42878:SF14">
    <property type="entry name" value="OSMOLARITY TWO-COMPONENT SYSTEM PROTEIN SSK1"/>
    <property type="match status" value="1"/>
</dbReference>
<dbReference type="InterPro" id="IPR000014">
    <property type="entry name" value="PAS"/>
</dbReference>
<evidence type="ECO:0000313" key="8">
    <source>
        <dbReference type="Proteomes" id="UP000002457"/>
    </source>
</evidence>
<dbReference type="eggNOG" id="arCOG06193">
    <property type="taxonomic scope" value="Archaea"/>
</dbReference>
<dbReference type="EMBL" id="CP001338">
    <property type="protein sequence ID" value="ACL15946.1"/>
    <property type="molecule type" value="Genomic_DNA"/>
</dbReference>
<evidence type="ECO:0000256" key="5">
    <source>
        <dbReference type="ARBA" id="ARBA00023136"/>
    </source>
</evidence>
<dbReference type="AlphaFoldDB" id="B8GEX9"/>
<dbReference type="Gene3D" id="3.30.450.20">
    <property type="entry name" value="PAS domain"/>
    <property type="match status" value="1"/>
</dbReference>
<name>B8GEX9_METPE</name>
<dbReference type="InterPro" id="IPR050351">
    <property type="entry name" value="BphY/WalK/GraS-like"/>
</dbReference>
<keyword evidence="3" id="KW-0808">Transferase</keyword>
<evidence type="ECO:0000256" key="2">
    <source>
        <dbReference type="ARBA" id="ARBA00012438"/>
    </source>
</evidence>
<evidence type="ECO:0000259" key="6">
    <source>
        <dbReference type="PROSITE" id="PS50112"/>
    </source>
</evidence>
<evidence type="ECO:0000256" key="4">
    <source>
        <dbReference type="ARBA" id="ARBA00022777"/>
    </source>
</evidence>
<dbReference type="GO" id="GO:0006355">
    <property type="term" value="P:regulation of DNA-templated transcription"/>
    <property type="evidence" value="ECO:0007669"/>
    <property type="project" value="InterPro"/>
</dbReference>
<dbReference type="PROSITE" id="PS50112">
    <property type="entry name" value="PAS"/>
    <property type="match status" value="1"/>
</dbReference>
<keyword evidence="5" id="KW-0472">Membrane</keyword>
<dbReference type="HOGENOM" id="CLU_000445_114_58_2"/>
<dbReference type="InterPro" id="IPR035965">
    <property type="entry name" value="PAS-like_dom_sf"/>
</dbReference>
<dbReference type="GO" id="GO:0030295">
    <property type="term" value="F:protein kinase activator activity"/>
    <property type="evidence" value="ECO:0007669"/>
    <property type="project" value="TreeGrafter"/>
</dbReference>
<keyword evidence="4" id="KW-0418">Kinase</keyword>
<dbReference type="InterPro" id="IPR036890">
    <property type="entry name" value="HATPase_C_sf"/>
</dbReference>
<dbReference type="EC" id="2.7.13.3" evidence="2"/>
<dbReference type="KEGG" id="mpl:Mpal_0574"/>
<dbReference type="InterPro" id="IPR003594">
    <property type="entry name" value="HATPase_dom"/>
</dbReference>
<evidence type="ECO:0000313" key="7">
    <source>
        <dbReference type="EMBL" id="ACL15946.1"/>
    </source>
</evidence>
<dbReference type="Pfam" id="PF00989">
    <property type="entry name" value="PAS"/>
    <property type="match status" value="1"/>
</dbReference>
<protein>
    <recommendedName>
        <fullName evidence="2">histidine kinase</fullName>
        <ecNumber evidence="2">2.7.13.3</ecNumber>
    </recommendedName>
</protein>
<dbReference type="SUPFAM" id="SSF55874">
    <property type="entry name" value="ATPase domain of HSP90 chaperone/DNA topoisomerase II/histidine kinase"/>
    <property type="match status" value="1"/>
</dbReference>
<dbReference type="STRING" id="521011.Mpal_0574"/>
<reference evidence="7 8" key="1">
    <citation type="journal article" date="2015" name="Genome Announc.">
        <title>Complete Genome Sequence of Methanosphaerula palustris E1-9CT, a Hydrogenotrophic Methanogen Isolated from a Minerotrophic Fen Peatland.</title>
        <authorList>
            <person name="Cadillo-Quiroz H."/>
            <person name="Browne P."/>
            <person name="Kyrpides N."/>
            <person name="Woyke T."/>
            <person name="Goodwin L."/>
            <person name="Detter C."/>
            <person name="Yavitt J.B."/>
            <person name="Zinder S.H."/>
        </authorList>
    </citation>
    <scope>NUCLEOTIDE SEQUENCE [LARGE SCALE GENOMIC DNA]</scope>
    <source>
        <strain evidence="8">ATCC BAA-1556 / DSM 19958 / E1-9c</strain>
    </source>
</reference>
<evidence type="ECO:0000256" key="1">
    <source>
        <dbReference type="ARBA" id="ARBA00000085"/>
    </source>
</evidence>
<dbReference type="GO" id="GO:0004673">
    <property type="term" value="F:protein histidine kinase activity"/>
    <property type="evidence" value="ECO:0007669"/>
    <property type="project" value="UniProtKB-EC"/>
</dbReference>
<dbReference type="PANTHER" id="PTHR42878">
    <property type="entry name" value="TWO-COMPONENT HISTIDINE KINASE"/>
    <property type="match status" value="1"/>
</dbReference>
<feature type="domain" description="PAS" evidence="6">
    <location>
        <begin position="11"/>
        <end position="55"/>
    </location>
</feature>
<sequence length="375" mass="40652">MSSLLPSSEDILSLLCSMIDQLPDPGFVVERSGRIIGWNRRLETLSGVSRDDMVGMDGTACGILFYGDERPPLVDLILPSRTPPDLIPYAILELDPGAVSAEVHLPCLRGGAGGLVLAKTAVVTDRSGAVIGGIETLTDISAQRSAIERLLSANANLQQANRVVRHDIMNELTIVLGYLNLAGESVTDPEVQGDLARASLGARQIQQLIEFTREIRSHGTVLPSWQQLDKVVAAALKNSTSCVPTVTVRGDAVRLLADSLLVRVISTLLTDTYQRGGNLVELWTEEHGDHLCIIYTDDGDGIPEYEKERIFGENFDKVRGYGLFLDREILAVTGITLRETGDPDRGAHFEIVVPAGAYRILTGQEVSGSDWVVDL</sequence>
<accession>B8GEX9</accession>
<dbReference type="GO" id="GO:0007234">
    <property type="term" value="P:osmosensory signaling via phosphorelay pathway"/>
    <property type="evidence" value="ECO:0007669"/>
    <property type="project" value="TreeGrafter"/>
</dbReference>
<dbReference type="Gene3D" id="3.30.565.10">
    <property type="entry name" value="Histidine kinase-like ATPase, C-terminal domain"/>
    <property type="match status" value="1"/>
</dbReference>
<dbReference type="NCBIfam" id="TIGR00229">
    <property type="entry name" value="sensory_box"/>
    <property type="match status" value="1"/>
</dbReference>
<dbReference type="SUPFAM" id="SSF55785">
    <property type="entry name" value="PYP-like sensor domain (PAS domain)"/>
    <property type="match status" value="1"/>
</dbReference>
<dbReference type="GO" id="GO:0016020">
    <property type="term" value="C:membrane"/>
    <property type="evidence" value="ECO:0007669"/>
    <property type="project" value="UniProtKB-SubCell"/>
</dbReference>